<dbReference type="InterPro" id="IPR033336">
    <property type="entry name" value="SAXO1/2"/>
</dbReference>
<gene>
    <name evidence="3" type="primary">saxo2</name>
</gene>
<sequence length="79" mass="9216">LINNLVLTKNKLYFLFNRRHHCPHLPTGFYDKSGEPCLLTEYHEKYPLYGNVKPRNSFKPVNQTQGNRGRMEGTSTFST</sequence>
<dbReference type="AlphaFoldDB" id="A0A4W3GVR7"/>
<evidence type="ECO:0000256" key="2">
    <source>
        <dbReference type="SAM" id="MobiDB-lite"/>
    </source>
</evidence>
<name>A0A4W3GVR7_CALMI</name>
<feature type="region of interest" description="Disordered" evidence="2">
    <location>
        <begin position="55"/>
        <end position="79"/>
    </location>
</feature>
<reference evidence="3" key="4">
    <citation type="submission" date="2025-08" db="UniProtKB">
        <authorList>
            <consortium name="Ensembl"/>
        </authorList>
    </citation>
    <scope>IDENTIFICATION</scope>
</reference>
<keyword evidence="4" id="KW-1185">Reference proteome</keyword>
<dbReference type="GO" id="GO:0008017">
    <property type="term" value="F:microtubule binding"/>
    <property type="evidence" value="ECO:0007669"/>
    <property type="project" value="InterPro"/>
</dbReference>
<accession>A0A4W3GVR7</accession>
<dbReference type="Ensembl" id="ENSCMIT00000007290.1">
    <property type="protein sequence ID" value="ENSCMIP00000007067.1"/>
    <property type="gene ID" value="ENSCMIG00000003933.1"/>
</dbReference>
<comment type="similarity">
    <text evidence="1">Belongs to the FAM154 family.</text>
</comment>
<evidence type="ECO:0000313" key="3">
    <source>
        <dbReference type="Ensembl" id="ENSCMIP00000007067.1"/>
    </source>
</evidence>
<reference evidence="3" key="5">
    <citation type="submission" date="2025-09" db="UniProtKB">
        <authorList>
            <consortium name="Ensembl"/>
        </authorList>
    </citation>
    <scope>IDENTIFICATION</scope>
</reference>
<evidence type="ECO:0000313" key="4">
    <source>
        <dbReference type="Proteomes" id="UP000314986"/>
    </source>
</evidence>
<evidence type="ECO:0000256" key="1">
    <source>
        <dbReference type="ARBA" id="ARBA00008738"/>
    </source>
</evidence>
<organism evidence="3 4">
    <name type="scientific">Callorhinchus milii</name>
    <name type="common">Ghost shark</name>
    <dbReference type="NCBI Taxonomy" id="7868"/>
    <lineage>
        <taxon>Eukaryota</taxon>
        <taxon>Metazoa</taxon>
        <taxon>Chordata</taxon>
        <taxon>Craniata</taxon>
        <taxon>Vertebrata</taxon>
        <taxon>Chondrichthyes</taxon>
        <taxon>Holocephali</taxon>
        <taxon>Chimaeriformes</taxon>
        <taxon>Callorhinchidae</taxon>
        <taxon>Callorhinchus</taxon>
    </lineage>
</organism>
<reference evidence="4" key="1">
    <citation type="journal article" date="2006" name="Science">
        <title>Ancient noncoding elements conserved in the human genome.</title>
        <authorList>
            <person name="Venkatesh B."/>
            <person name="Kirkness E.F."/>
            <person name="Loh Y.H."/>
            <person name="Halpern A.L."/>
            <person name="Lee A.P."/>
            <person name="Johnson J."/>
            <person name="Dandona N."/>
            <person name="Viswanathan L.D."/>
            <person name="Tay A."/>
            <person name="Venter J.C."/>
            <person name="Strausberg R.L."/>
            <person name="Brenner S."/>
        </authorList>
    </citation>
    <scope>NUCLEOTIDE SEQUENCE [LARGE SCALE GENOMIC DNA]</scope>
</reference>
<dbReference type="GeneTree" id="ENSGT00390000007252"/>
<feature type="compositionally biased region" description="Polar residues" evidence="2">
    <location>
        <begin position="59"/>
        <end position="79"/>
    </location>
</feature>
<dbReference type="Pfam" id="PF05217">
    <property type="entry name" value="SAXO1-2"/>
    <property type="match status" value="1"/>
</dbReference>
<protein>
    <submittedName>
        <fullName evidence="3">Stabilizer of axonemal microtubules 2</fullName>
    </submittedName>
</protein>
<reference evidence="4" key="3">
    <citation type="journal article" date="2014" name="Nature">
        <title>Elephant shark genome provides unique insights into gnathostome evolution.</title>
        <authorList>
            <consortium name="International Elephant Shark Genome Sequencing Consortium"/>
            <person name="Venkatesh B."/>
            <person name="Lee A.P."/>
            <person name="Ravi V."/>
            <person name="Maurya A.K."/>
            <person name="Lian M.M."/>
            <person name="Swann J.B."/>
            <person name="Ohta Y."/>
            <person name="Flajnik M.F."/>
            <person name="Sutoh Y."/>
            <person name="Kasahara M."/>
            <person name="Hoon S."/>
            <person name="Gangu V."/>
            <person name="Roy S.W."/>
            <person name="Irimia M."/>
            <person name="Korzh V."/>
            <person name="Kondrychyn I."/>
            <person name="Lim Z.W."/>
            <person name="Tay B.H."/>
            <person name="Tohari S."/>
            <person name="Kong K.W."/>
            <person name="Ho S."/>
            <person name="Lorente-Galdos B."/>
            <person name="Quilez J."/>
            <person name="Marques-Bonet T."/>
            <person name="Raney B.J."/>
            <person name="Ingham P.W."/>
            <person name="Tay A."/>
            <person name="Hillier L.W."/>
            <person name="Minx P."/>
            <person name="Boehm T."/>
            <person name="Wilson R.K."/>
            <person name="Brenner S."/>
            <person name="Warren W.C."/>
        </authorList>
    </citation>
    <scope>NUCLEOTIDE SEQUENCE [LARGE SCALE GENOMIC DNA]</scope>
</reference>
<proteinExistence type="inferred from homology"/>
<dbReference type="Proteomes" id="UP000314986">
    <property type="component" value="Unassembled WGS sequence"/>
</dbReference>
<reference evidence="4" key="2">
    <citation type="journal article" date="2007" name="PLoS Biol.">
        <title>Survey sequencing and comparative analysis of the elephant shark (Callorhinchus milii) genome.</title>
        <authorList>
            <person name="Venkatesh B."/>
            <person name="Kirkness E.F."/>
            <person name="Loh Y.H."/>
            <person name="Halpern A.L."/>
            <person name="Lee A.P."/>
            <person name="Johnson J."/>
            <person name="Dandona N."/>
            <person name="Viswanathan L.D."/>
            <person name="Tay A."/>
            <person name="Venter J.C."/>
            <person name="Strausberg R.L."/>
            <person name="Brenner S."/>
        </authorList>
    </citation>
    <scope>NUCLEOTIDE SEQUENCE [LARGE SCALE GENOMIC DNA]</scope>
</reference>